<dbReference type="HOGENOM" id="CLU_128610_0_0_9"/>
<protein>
    <recommendedName>
        <fullName evidence="4">DUF2512 family protein</fullName>
    </recommendedName>
</protein>
<keyword evidence="1" id="KW-0472">Membrane</keyword>
<gene>
    <name evidence="2" type="ordered locus">AXY_13200</name>
</gene>
<feature type="transmembrane region" description="Helical" evidence="1">
    <location>
        <begin position="12"/>
        <end position="45"/>
    </location>
</feature>
<evidence type="ECO:0000313" key="3">
    <source>
        <dbReference type="Proteomes" id="UP000006294"/>
    </source>
</evidence>
<evidence type="ECO:0000256" key="1">
    <source>
        <dbReference type="SAM" id="Phobius"/>
    </source>
</evidence>
<feature type="transmembrane region" description="Helical" evidence="1">
    <location>
        <begin position="86"/>
        <end position="107"/>
    </location>
</feature>
<accession>K0J2T8</accession>
<dbReference type="OrthoDB" id="2111682at2"/>
<dbReference type="KEGG" id="axl:AXY_13200"/>
<proteinExistence type="predicted"/>
<evidence type="ECO:0000313" key="2">
    <source>
        <dbReference type="EMBL" id="BAM47452.1"/>
    </source>
</evidence>
<keyword evidence="1" id="KW-0812">Transmembrane</keyword>
<dbReference type="AlphaFoldDB" id="K0J2T8"/>
<feature type="transmembrane region" description="Helical" evidence="1">
    <location>
        <begin position="57"/>
        <end position="79"/>
    </location>
</feature>
<dbReference type="InterPro" id="IPR019649">
    <property type="entry name" value="DUF2512"/>
</dbReference>
<dbReference type="eggNOG" id="ENOG5032WK0">
    <property type="taxonomic scope" value="Bacteria"/>
</dbReference>
<dbReference type="EMBL" id="AP012050">
    <property type="protein sequence ID" value="BAM47452.1"/>
    <property type="molecule type" value="Genomic_DNA"/>
</dbReference>
<name>K0J2T8_AMPXN</name>
<dbReference type="Proteomes" id="UP000006294">
    <property type="component" value="Chromosome"/>
</dbReference>
<sequence length="144" mass="16466">MAHIKLLSIKYAATLILLYLVLGIAYGISISQIIFVSLISLLIYYVGDIIILGRTNNFIATMFDLVANFVLIFSMLGLIKFGGDQLIAAFISTIVLSFYEIFFHFYVVDELNLRQDNIFTSSYDYLTEFSSEFDPIFDDIDDFF</sequence>
<dbReference type="RefSeq" id="WP_015010056.1">
    <property type="nucleotide sequence ID" value="NC_018704.1"/>
</dbReference>
<dbReference type="STRING" id="698758.AXY_13200"/>
<reference evidence="2 3" key="1">
    <citation type="submission" date="2011-01" db="EMBL/GenBank/DDBJ databases">
        <title>Whole genome sequence of Amphibacillus xylinus NBRC 15112.</title>
        <authorList>
            <person name="Nakazawa H."/>
            <person name="Katano Y."/>
            <person name="Nakamura S."/>
            <person name="Sasagawa M."/>
            <person name="Fukada J."/>
            <person name="Arai T."/>
            <person name="Sasakura N."/>
            <person name="Mochizuki D."/>
            <person name="Hosoyama A."/>
            <person name="Harada K."/>
            <person name="Horikawa H."/>
            <person name="Kato Y."/>
            <person name="Harada T."/>
            <person name="Sasaki K."/>
            <person name="Sekiguchi M."/>
            <person name="Hodoyama M."/>
            <person name="Nishiko R."/>
            <person name="Narita H."/>
            <person name="Hanamaki A."/>
            <person name="Hata C."/>
            <person name="Konno Y."/>
            <person name="Niimura Y."/>
            <person name="Yamazaki S."/>
            <person name="Fujita N."/>
        </authorList>
    </citation>
    <scope>NUCLEOTIDE SEQUENCE [LARGE SCALE GENOMIC DNA]</scope>
    <source>
        <strain evidence="3">ATCC 51415 / DSM 6626 / JCM 7361 / LMG 17667 / NBRC 15112 / Ep01</strain>
    </source>
</reference>
<keyword evidence="3" id="KW-1185">Reference proteome</keyword>
<keyword evidence="1" id="KW-1133">Transmembrane helix</keyword>
<dbReference type="Pfam" id="PF10710">
    <property type="entry name" value="DUF2512"/>
    <property type="match status" value="1"/>
</dbReference>
<evidence type="ECO:0008006" key="4">
    <source>
        <dbReference type="Google" id="ProtNLM"/>
    </source>
</evidence>
<organism evidence="2 3">
    <name type="scientific">Amphibacillus xylanus (strain ATCC 51415 / DSM 6626 / JCM 7361 / LMG 17667 / NBRC 15112 / Ep01)</name>
    <dbReference type="NCBI Taxonomy" id="698758"/>
    <lineage>
        <taxon>Bacteria</taxon>
        <taxon>Bacillati</taxon>
        <taxon>Bacillota</taxon>
        <taxon>Bacilli</taxon>
        <taxon>Bacillales</taxon>
        <taxon>Bacillaceae</taxon>
        <taxon>Amphibacillus</taxon>
    </lineage>
</organism>